<dbReference type="InterPro" id="IPR050266">
    <property type="entry name" value="AB_hydrolase_sf"/>
</dbReference>
<dbReference type="Pfam" id="PF12697">
    <property type="entry name" value="Abhydrolase_6"/>
    <property type="match status" value="1"/>
</dbReference>
<dbReference type="PANTHER" id="PTHR43798:SF29">
    <property type="entry name" value="AB HYDROLASE-1 DOMAIN-CONTAINING PROTEIN"/>
    <property type="match status" value="1"/>
</dbReference>
<name>A0A2S7ESI3_9XANT</name>
<dbReference type="EMBL" id="MDEJ01000032">
    <property type="protein sequence ID" value="PPU96093.1"/>
    <property type="molecule type" value="Genomic_DNA"/>
</dbReference>
<dbReference type="AlphaFoldDB" id="A0A2S7ESI3"/>
<feature type="domain" description="AB hydrolase-1" evidence="1">
    <location>
        <begin position="13"/>
        <end position="230"/>
    </location>
</feature>
<dbReference type="RefSeq" id="WP_128416606.1">
    <property type="nucleotide sequence ID" value="NZ_MDEJ01000032.1"/>
</dbReference>
<protein>
    <submittedName>
        <fullName evidence="2">Alpha/beta hydrolase</fullName>
    </submittedName>
</protein>
<keyword evidence="3" id="KW-1185">Reference proteome</keyword>
<sequence>MSSPVTLSPTPPVLLLCGLLCDASIWEHQRAVLAELAEVQVLDFRDLTTLSAMAAYVLERAPHRFALAGHSMGARVALEVLRLAPERVHRLALLDTGVHPRSDGEQALRESLVALSQAQGMRALANQWLPPMLHPDRRADPALLAPLTKMVERHTPQNFAGQVNALLQRPDAAPLLATIRCPTPLGVGRQDAWSPVARHQDMARQIPGAQLVVFEHSGHMAPVEAPEAVSSALRNWLQDA</sequence>
<gene>
    <name evidence="2" type="ORF">XpopCFBP1817_07225</name>
</gene>
<proteinExistence type="predicted"/>
<dbReference type="PANTHER" id="PTHR43798">
    <property type="entry name" value="MONOACYLGLYCEROL LIPASE"/>
    <property type="match status" value="1"/>
</dbReference>
<evidence type="ECO:0000313" key="3">
    <source>
        <dbReference type="Proteomes" id="UP000239939"/>
    </source>
</evidence>
<dbReference type="SUPFAM" id="SSF53474">
    <property type="entry name" value="alpha/beta-Hydrolases"/>
    <property type="match status" value="1"/>
</dbReference>
<keyword evidence="2" id="KW-0378">Hydrolase</keyword>
<dbReference type="Gene3D" id="3.40.50.1820">
    <property type="entry name" value="alpha/beta hydrolase"/>
    <property type="match status" value="1"/>
</dbReference>
<reference evidence="3" key="1">
    <citation type="submission" date="2016-08" db="EMBL/GenBank/DDBJ databases">
        <authorList>
            <person name="Merda D."/>
            <person name="Briand M."/>
            <person name="Taghouti G."/>
            <person name="Carrere S."/>
            <person name="Gouzy J."/>
            <person name="Portier P."/>
            <person name="Jacques M.-A."/>
            <person name="Fischer-Le Saux M."/>
        </authorList>
    </citation>
    <scope>NUCLEOTIDE SEQUENCE [LARGE SCALE GENOMIC DNA]</scope>
    <source>
        <strain evidence="3">CFBP1817</strain>
    </source>
</reference>
<dbReference type="InterPro" id="IPR029058">
    <property type="entry name" value="AB_hydrolase_fold"/>
</dbReference>
<dbReference type="GO" id="GO:0016787">
    <property type="term" value="F:hydrolase activity"/>
    <property type="evidence" value="ECO:0007669"/>
    <property type="project" value="UniProtKB-KW"/>
</dbReference>
<dbReference type="InterPro" id="IPR000073">
    <property type="entry name" value="AB_hydrolase_1"/>
</dbReference>
<evidence type="ECO:0000259" key="1">
    <source>
        <dbReference type="Pfam" id="PF12697"/>
    </source>
</evidence>
<dbReference type="Proteomes" id="UP000239939">
    <property type="component" value="Unassembled WGS sequence"/>
</dbReference>
<evidence type="ECO:0000313" key="2">
    <source>
        <dbReference type="EMBL" id="PPU96093.1"/>
    </source>
</evidence>
<comment type="caution">
    <text evidence="2">The sequence shown here is derived from an EMBL/GenBank/DDBJ whole genome shotgun (WGS) entry which is preliminary data.</text>
</comment>
<organism evidence="2 3">
    <name type="scientific">Xanthomonas populi</name>
    <dbReference type="NCBI Taxonomy" id="53414"/>
    <lineage>
        <taxon>Bacteria</taxon>
        <taxon>Pseudomonadati</taxon>
        <taxon>Pseudomonadota</taxon>
        <taxon>Gammaproteobacteria</taxon>
        <taxon>Lysobacterales</taxon>
        <taxon>Lysobacteraceae</taxon>
        <taxon>Xanthomonas</taxon>
    </lineage>
</organism>
<dbReference type="OrthoDB" id="2086224at2"/>
<accession>A0A2S7ESI3</accession>